<dbReference type="AlphaFoldDB" id="A0A1I8Q2U4"/>
<proteinExistence type="predicted"/>
<dbReference type="VEuPathDB" id="VectorBase:SCAU013374"/>
<keyword evidence="1" id="KW-0812">Transmembrane</keyword>
<evidence type="ECO:0000256" key="1">
    <source>
        <dbReference type="SAM" id="Phobius"/>
    </source>
</evidence>
<protein>
    <submittedName>
        <fullName evidence="2">Uncharacterized protein</fullName>
    </submittedName>
</protein>
<dbReference type="EnsemblMetazoa" id="SCAU013374-RD">
    <property type="protein sequence ID" value="SCAU013374-PD"/>
    <property type="gene ID" value="SCAU013374"/>
</dbReference>
<accession>A0A1I8Q2U4</accession>
<keyword evidence="1" id="KW-0472">Membrane</keyword>
<dbReference type="STRING" id="35570.A0A1I8Q2U4"/>
<feature type="transmembrane region" description="Helical" evidence="1">
    <location>
        <begin position="45"/>
        <end position="67"/>
    </location>
</feature>
<keyword evidence="1" id="KW-1133">Transmembrane helix</keyword>
<reference evidence="2" key="1">
    <citation type="submission" date="2020-05" db="UniProtKB">
        <authorList>
            <consortium name="EnsemblMetazoa"/>
        </authorList>
    </citation>
    <scope>IDENTIFICATION</scope>
    <source>
        <strain evidence="2">USDA</strain>
    </source>
</reference>
<evidence type="ECO:0000313" key="3">
    <source>
        <dbReference type="Proteomes" id="UP000095300"/>
    </source>
</evidence>
<evidence type="ECO:0000313" key="2">
    <source>
        <dbReference type="EnsemblMetazoa" id="SCAU013374-PD"/>
    </source>
</evidence>
<dbReference type="Proteomes" id="UP000095300">
    <property type="component" value="Unassembled WGS sequence"/>
</dbReference>
<gene>
    <name evidence="2" type="primary">106085515</name>
</gene>
<keyword evidence="3" id="KW-1185">Reference proteome</keyword>
<name>A0A1I8Q2U4_STOCA</name>
<organism evidence="2 3">
    <name type="scientific">Stomoxys calcitrans</name>
    <name type="common">Stable fly</name>
    <name type="synonym">Conops calcitrans</name>
    <dbReference type="NCBI Taxonomy" id="35570"/>
    <lineage>
        <taxon>Eukaryota</taxon>
        <taxon>Metazoa</taxon>
        <taxon>Ecdysozoa</taxon>
        <taxon>Arthropoda</taxon>
        <taxon>Hexapoda</taxon>
        <taxon>Insecta</taxon>
        <taxon>Pterygota</taxon>
        <taxon>Neoptera</taxon>
        <taxon>Endopterygota</taxon>
        <taxon>Diptera</taxon>
        <taxon>Brachycera</taxon>
        <taxon>Muscomorpha</taxon>
        <taxon>Muscoidea</taxon>
        <taxon>Muscidae</taxon>
        <taxon>Stomoxys</taxon>
    </lineage>
</organism>
<sequence>MFLCCYPLIQCSLYDRLPQSQFLREVFAQFPFINPFDRQHLVQSLLTMSTAFLTAIAVILCILFRILNVNSQPLKPSVWCLDQQFLDCLYKIAPVLKEPFSSLHSDRLLRNEFLSKAKRDLDNILEKY</sequence>